<gene>
    <name evidence="3" type="primary">icsA_3</name>
    <name evidence="3" type="ORF">ERS008502_03408</name>
</gene>
<dbReference type="PROSITE" id="PS51208">
    <property type="entry name" value="AUTOTRANSPORTER"/>
    <property type="match status" value="1"/>
</dbReference>
<dbReference type="EMBL" id="CQBM01000011">
    <property type="protein sequence ID" value="CNI48747.1"/>
    <property type="molecule type" value="Genomic_DNA"/>
</dbReference>
<reference evidence="3 4" key="1">
    <citation type="submission" date="2015-03" db="EMBL/GenBank/DDBJ databases">
        <authorList>
            <consortium name="Pathogen Informatics"/>
            <person name="Murphy D."/>
        </authorList>
    </citation>
    <scope>NUCLEOTIDE SEQUENCE [LARGE SCALE GENOMIC DNA]</scope>
    <source>
        <strain evidence="3 4">FE82747</strain>
    </source>
</reference>
<dbReference type="PANTHER" id="PTHR12338:SF5">
    <property type="entry name" value="ANTIGEN 43-RELATED"/>
    <property type="match status" value="1"/>
</dbReference>
<dbReference type="InterPro" id="IPR005546">
    <property type="entry name" value="Autotransporte_beta"/>
</dbReference>
<feature type="region of interest" description="Disordered" evidence="1">
    <location>
        <begin position="86"/>
        <end position="144"/>
    </location>
</feature>
<dbReference type="NCBIfam" id="TIGR01414">
    <property type="entry name" value="autotrans_barl"/>
    <property type="match status" value="1"/>
</dbReference>
<name>A0AA36LRK4_YERMO</name>
<dbReference type="InterPro" id="IPR006315">
    <property type="entry name" value="OM_autotransptr_brl_dom"/>
</dbReference>
<evidence type="ECO:0000313" key="4">
    <source>
        <dbReference type="Proteomes" id="UP000040841"/>
    </source>
</evidence>
<protein>
    <submittedName>
        <fullName evidence="3">Beta-barrel outer membrane protein</fullName>
    </submittedName>
</protein>
<evidence type="ECO:0000259" key="2">
    <source>
        <dbReference type="PROSITE" id="PS51208"/>
    </source>
</evidence>
<dbReference type="Pfam" id="PF03797">
    <property type="entry name" value="Autotransporter"/>
    <property type="match status" value="1"/>
</dbReference>
<accession>A0AA36LRK4</accession>
<proteinExistence type="predicted"/>
<dbReference type="Proteomes" id="UP000040841">
    <property type="component" value="Unassembled WGS sequence"/>
</dbReference>
<evidence type="ECO:0000256" key="1">
    <source>
        <dbReference type="SAM" id="MobiDB-lite"/>
    </source>
</evidence>
<evidence type="ECO:0000313" key="3">
    <source>
        <dbReference type="EMBL" id="CNI48747.1"/>
    </source>
</evidence>
<feature type="compositionally biased region" description="Basic and acidic residues" evidence="1">
    <location>
        <begin position="93"/>
        <end position="109"/>
    </location>
</feature>
<dbReference type="SMART" id="SM00869">
    <property type="entry name" value="Autotransporter"/>
    <property type="match status" value="1"/>
</dbReference>
<sequence length="466" mass="52702">MQKKGDDGVTQAREMMQHLMYLEKDLTNLQSPHSSELPRRMERVKYINRQIRQQSEQLHKQLQKMPPEERLELNSYQQQLIKEQQDLAQTEQNKAHEEGEPTPAPEKKSNPPKATASKTPPKATATKPKAAPKPVPKPVPAIKDNPQIGSYIANQINAQKMFITDDLQHRQRETHYIDPITGEKKSTHMWLNTSSAKNRFNSGDKQLHTKSSRYAIQLGGPINKWSRGGNDQGLLGITAGFGRATSDSHAIESNRYARGTVEGYNLGLYHLWYANNDTQLGLYIDLLAQYSFFKNQVRTQGVGAFTNYKSYLFTTALETGYKVQLFEKEQTRLFVQPNAKVSWLRASGLQHHKATDAQVTIEESNFVATKLGIRTALEFDVDTLSAKALQVSPSFEANWMHDNGNKGAWLSHTYVAPQGNRNIAELKLGIEGKINSNLQLWTHVGQQFGHDKYSETRATIGGNYHF</sequence>
<comment type="caution">
    <text evidence="3">The sequence shown here is derived from an EMBL/GenBank/DDBJ whole genome shotgun (WGS) entry which is preliminary data.</text>
</comment>
<organism evidence="3 4">
    <name type="scientific">Yersinia mollaretii</name>
    <dbReference type="NCBI Taxonomy" id="33060"/>
    <lineage>
        <taxon>Bacteria</taxon>
        <taxon>Pseudomonadati</taxon>
        <taxon>Pseudomonadota</taxon>
        <taxon>Gammaproteobacteria</taxon>
        <taxon>Enterobacterales</taxon>
        <taxon>Yersiniaceae</taxon>
        <taxon>Yersinia</taxon>
    </lineage>
</organism>
<dbReference type="PANTHER" id="PTHR12338">
    <property type="entry name" value="AUTOTRANSPORTER"/>
    <property type="match status" value="1"/>
</dbReference>
<feature type="compositionally biased region" description="Low complexity" evidence="1">
    <location>
        <begin position="111"/>
        <end position="129"/>
    </location>
</feature>
<dbReference type="GO" id="GO:0019867">
    <property type="term" value="C:outer membrane"/>
    <property type="evidence" value="ECO:0007669"/>
    <property type="project" value="InterPro"/>
</dbReference>
<dbReference type="Gene3D" id="2.40.128.130">
    <property type="entry name" value="Autotransporter beta-domain"/>
    <property type="match status" value="1"/>
</dbReference>
<dbReference type="SUPFAM" id="SSF103515">
    <property type="entry name" value="Autotransporter"/>
    <property type="match status" value="1"/>
</dbReference>
<dbReference type="InterPro" id="IPR036709">
    <property type="entry name" value="Autotransporte_beta_dom_sf"/>
</dbReference>
<dbReference type="InterPro" id="IPR050909">
    <property type="entry name" value="Bact_Autotransporter_VF"/>
</dbReference>
<dbReference type="AlphaFoldDB" id="A0AA36LRK4"/>
<feature type="domain" description="Autotransporter" evidence="2">
    <location>
        <begin position="182"/>
        <end position="466"/>
    </location>
</feature>